<dbReference type="AlphaFoldDB" id="A0A1V4AUJ6"/>
<accession>A0A1V4AUJ6</accession>
<dbReference type="SUPFAM" id="SSF53335">
    <property type="entry name" value="S-adenosyl-L-methionine-dependent methyltransferases"/>
    <property type="match status" value="1"/>
</dbReference>
<gene>
    <name evidence="2" type="ORF">AYP45_07230</name>
</gene>
<dbReference type="Gene3D" id="3.40.50.150">
    <property type="entry name" value="Vaccinia Virus protein VP39"/>
    <property type="match status" value="1"/>
</dbReference>
<evidence type="ECO:0000313" key="2">
    <source>
        <dbReference type="EMBL" id="OOP56793.1"/>
    </source>
</evidence>
<comment type="caution">
    <text evidence="2">The sequence shown here is derived from an EMBL/GenBank/DDBJ whole genome shotgun (WGS) entry which is preliminary data.</text>
</comment>
<dbReference type="InterPro" id="IPR029063">
    <property type="entry name" value="SAM-dependent_MTases_sf"/>
</dbReference>
<dbReference type="EMBL" id="AYTS01000061">
    <property type="protein sequence ID" value="OOP56793.1"/>
    <property type="molecule type" value="Genomic_DNA"/>
</dbReference>
<dbReference type="CDD" id="cd02440">
    <property type="entry name" value="AdoMet_MTases"/>
    <property type="match status" value="1"/>
</dbReference>
<dbReference type="Proteomes" id="UP000189681">
    <property type="component" value="Unassembled WGS sequence"/>
</dbReference>
<reference evidence="2 3" key="1">
    <citation type="journal article" date="2017" name="Water Res.">
        <title>Discovery and metagenomic analysis of an anammox bacterial enrichment related to Candidatus "Brocadia caroliniensis" in a full-scale glycerol-fed nitritation-denitritation separate centrate treatment process.</title>
        <authorList>
            <person name="Park H."/>
            <person name="Brotto A.C."/>
            <person name="van Loosdrecht M.C."/>
            <person name="Chandran K."/>
        </authorList>
    </citation>
    <scope>NUCLEOTIDE SEQUENCE [LARGE SCALE GENOMIC DNA]</scope>
    <source>
        <strain evidence="2">26THWARD</strain>
    </source>
</reference>
<name>A0A1V4AUJ6_9BACT</name>
<dbReference type="InterPro" id="IPR025714">
    <property type="entry name" value="Methyltranfer_dom"/>
</dbReference>
<proteinExistence type="predicted"/>
<evidence type="ECO:0000313" key="3">
    <source>
        <dbReference type="Proteomes" id="UP000189681"/>
    </source>
</evidence>
<dbReference type="Pfam" id="PF13847">
    <property type="entry name" value="Methyltransf_31"/>
    <property type="match status" value="1"/>
</dbReference>
<dbReference type="PANTHER" id="PTHR43861">
    <property type="entry name" value="TRANS-ACONITATE 2-METHYLTRANSFERASE-RELATED"/>
    <property type="match status" value="1"/>
</dbReference>
<organism evidence="2 3">
    <name type="scientific">Candidatus Brocadia carolinensis</name>
    <dbReference type="NCBI Taxonomy" id="1004156"/>
    <lineage>
        <taxon>Bacteria</taxon>
        <taxon>Pseudomonadati</taxon>
        <taxon>Planctomycetota</taxon>
        <taxon>Candidatus Brocadiia</taxon>
        <taxon>Candidatus Brocadiales</taxon>
        <taxon>Candidatus Brocadiaceae</taxon>
        <taxon>Candidatus Brocadia</taxon>
    </lineage>
</organism>
<evidence type="ECO:0000259" key="1">
    <source>
        <dbReference type="Pfam" id="PF13847"/>
    </source>
</evidence>
<sequence length="211" mass="24225">MHPVKNRVLLFLVFSLLVTCGICCTSLKRLAYEGFWRDSWQHPEQVIHALEIQSGQRIADLGSGSGYFTFRFADAVGSVGKVYAVDVDPGMNKYVEKQAGKSGRRNIEVICAQQHDPLIHGDGVDLIFTCNTYHHLKDRVTYFTQARKYLRPGGRIAIIDFNGKGWFFKIFRHFTASEVIKKEMESAGYHLQCKFNFLPRQHFLIFSQDKK</sequence>
<protein>
    <recommendedName>
        <fullName evidence="1">Methyltransferase domain-containing protein</fullName>
    </recommendedName>
</protein>
<feature type="domain" description="Methyltransferase" evidence="1">
    <location>
        <begin position="53"/>
        <end position="172"/>
    </location>
</feature>